<feature type="transmembrane region" description="Helical" evidence="1">
    <location>
        <begin position="46"/>
        <end position="66"/>
    </location>
</feature>
<evidence type="ECO:0000313" key="3">
    <source>
        <dbReference type="Proteomes" id="UP001189429"/>
    </source>
</evidence>
<sequence>LRRHLIFRPISAFRGTCPPAPLRGAAPPPARHLQTQRAPAVGDSSLSVLLLLVLLLILLLILLLLARATVRPNPGREWAMPVASRVHAWRRVCAAAALAAACASPPVAAGARPPAVVSEALGAGEPTALAQRAARQRAARVRGARLLTGPAT</sequence>
<evidence type="ECO:0000313" key="2">
    <source>
        <dbReference type="EMBL" id="CAK0805227.1"/>
    </source>
</evidence>
<protein>
    <submittedName>
        <fullName evidence="2">Uncharacterized protein</fullName>
    </submittedName>
</protein>
<keyword evidence="1" id="KW-1133">Transmembrane helix</keyword>
<reference evidence="2" key="1">
    <citation type="submission" date="2023-10" db="EMBL/GenBank/DDBJ databases">
        <authorList>
            <person name="Chen Y."/>
            <person name="Shah S."/>
            <person name="Dougan E. K."/>
            <person name="Thang M."/>
            <person name="Chan C."/>
        </authorList>
    </citation>
    <scope>NUCLEOTIDE SEQUENCE [LARGE SCALE GENOMIC DNA]</scope>
</reference>
<dbReference type="EMBL" id="CAUYUJ010003414">
    <property type="protein sequence ID" value="CAK0805227.1"/>
    <property type="molecule type" value="Genomic_DNA"/>
</dbReference>
<feature type="non-terminal residue" evidence="2">
    <location>
        <position position="152"/>
    </location>
</feature>
<accession>A0ABN9QJ49</accession>
<evidence type="ECO:0000256" key="1">
    <source>
        <dbReference type="SAM" id="Phobius"/>
    </source>
</evidence>
<name>A0ABN9QJ49_9DINO</name>
<keyword evidence="1" id="KW-0812">Transmembrane</keyword>
<keyword evidence="1" id="KW-0472">Membrane</keyword>
<organism evidence="2 3">
    <name type="scientific">Prorocentrum cordatum</name>
    <dbReference type="NCBI Taxonomy" id="2364126"/>
    <lineage>
        <taxon>Eukaryota</taxon>
        <taxon>Sar</taxon>
        <taxon>Alveolata</taxon>
        <taxon>Dinophyceae</taxon>
        <taxon>Prorocentrales</taxon>
        <taxon>Prorocentraceae</taxon>
        <taxon>Prorocentrum</taxon>
    </lineage>
</organism>
<feature type="non-terminal residue" evidence="2">
    <location>
        <position position="1"/>
    </location>
</feature>
<dbReference type="Proteomes" id="UP001189429">
    <property type="component" value="Unassembled WGS sequence"/>
</dbReference>
<keyword evidence="3" id="KW-1185">Reference proteome</keyword>
<comment type="caution">
    <text evidence="2">The sequence shown here is derived from an EMBL/GenBank/DDBJ whole genome shotgun (WGS) entry which is preliminary data.</text>
</comment>
<proteinExistence type="predicted"/>
<gene>
    <name evidence="2" type="ORF">PCOR1329_LOCUS11809</name>
</gene>